<dbReference type="InterPro" id="IPR015422">
    <property type="entry name" value="PyrdxlP-dep_Trfase_small"/>
</dbReference>
<dbReference type="SUPFAM" id="SSF53383">
    <property type="entry name" value="PLP-dependent transferases"/>
    <property type="match status" value="1"/>
</dbReference>
<dbReference type="PIRSF" id="PIRSF000521">
    <property type="entry name" value="Transaminase_4ab_Lys_Orn"/>
    <property type="match status" value="1"/>
</dbReference>
<dbReference type="PANTHER" id="PTHR42684">
    <property type="entry name" value="ADENOSYLMETHIONINE-8-AMINO-7-OXONONANOATE AMINOTRANSFERASE"/>
    <property type="match status" value="1"/>
</dbReference>
<organism evidence="6">
    <name type="scientific">marine metagenome</name>
    <dbReference type="NCBI Taxonomy" id="408172"/>
    <lineage>
        <taxon>unclassified sequences</taxon>
        <taxon>metagenomes</taxon>
        <taxon>ecological metagenomes</taxon>
    </lineage>
</organism>
<protein>
    <recommendedName>
        <fullName evidence="7">Aspartate aminotransferase family protein</fullName>
    </recommendedName>
</protein>
<dbReference type="InterPro" id="IPR049704">
    <property type="entry name" value="Aminotrans_3_PPA_site"/>
</dbReference>
<comment type="similarity">
    <text evidence="2">Belongs to the class-III pyridoxal-phosphate-dependent aminotransferase family.</text>
</comment>
<keyword evidence="4" id="KW-0808">Transferase</keyword>
<dbReference type="GO" id="GO:0009448">
    <property type="term" value="P:gamma-aminobutyric acid metabolic process"/>
    <property type="evidence" value="ECO:0007669"/>
    <property type="project" value="TreeGrafter"/>
</dbReference>
<dbReference type="InterPro" id="IPR005814">
    <property type="entry name" value="Aminotrans_3"/>
</dbReference>
<evidence type="ECO:0000256" key="4">
    <source>
        <dbReference type="ARBA" id="ARBA00022679"/>
    </source>
</evidence>
<dbReference type="PROSITE" id="PS00600">
    <property type="entry name" value="AA_TRANSFER_CLASS_3"/>
    <property type="match status" value="1"/>
</dbReference>
<dbReference type="NCBIfam" id="NF005682">
    <property type="entry name" value="PRK07480.1"/>
    <property type="match status" value="1"/>
</dbReference>
<evidence type="ECO:0000256" key="1">
    <source>
        <dbReference type="ARBA" id="ARBA00004173"/>
    </source>
</evidence>
<keyword evidence="3" id="KW-0032">Aminotransferase</keyword>
<accession>A0A381X2F3</accession>
<evidence type="ECO:0000256" key="5">
    <source>
        <dbReference type="ARBA" id="ARBA00022898"/>
    </source>
</evidence>
<feature type="non-terminal residue" evidence="6">
    <location>
        <position position="363"/>
    </location>
</feature>
<dbReference type="GO" id="GO:0030170">
    <property type="term" value="F:pyridoxal phosphate binding"/>
    <property type="evidence" value="ECO:0007669"/>
    <property type="project" value="InterPro"/>
</dbReference>
<dbReference type="Pfam" id="PF00202">
    <property type="entry name" value="Aminotran_3"/>
    <property type="match status" value="1"/>
</dbReference>
<dbReference type="Gene3D" id="3.90.1150.10">
    <property type="entry name" value="Aspartate Aminotransferase, domain 1"/>
    <property type="match status" value="1"/>
</dbReference>
<evidence type="ECO:0000313" key="6">
    <source>
        <dbReference type="EMBL" id="SVA58772.1"/>
    </source>
</evidence>
<gene>
    <name evidence="6" type="ORF">METZ01_LOCUS111626</name>
</gene>
<reference evidence="6" key="1">
    <citation type="submission" date="2018-05" db="EMBL/GenBank/DDBJ databases">
        <authorList>
            <person name="Lanie J.A."/>
            <person name="Ng W.-L."/>
            <person name="Kazmierczak K.M."/>
            <person name="Andrzejewski T.M."/>
            <person name="Davidsen T.M."/>
            <person name="Wayne K.J."/>
            <person name="Tettelin H."/>
            <person name="Glass J.I."/>
            <person name="Rusch D."/>
            <person name="Podicherti R."/>
            <person name="Tsui H.-C.T."/>
            <person name="Winkler M.E."/>
        </authorList>
    </citation>
    <scope>NUCLEOTIDE SEQUENCE</scope>
</reference>
<dbReference type="GO" id="GO:0004015">
    <property type="term" value="F:adenosylmethionine-8-amino-7-oxononanoate transaminase activity"/>
    <property type="evidence" value="ECO:0007669"/>
    <property type="project" value="TreeGrafter"/>
</dbReference>
<dbReference type="FunFam" id="3.40.640.10:FF:000014">
    <property type="entry name" value="Adenosylmethionine-8-amino-7-oxononanoate aminotransferase, probable"/>
    <property type="match status" value="1"/>
</dbReference>
<dbReference type="GO" id="GO:0009102">
    <property type="term" value="P:biotin biosynthetic process"/>
    <property type="evidence" value="ECO:0007669"/>
    <property type="project" value="TreeGrafter"/>
</dbReference>
<evidence type="ECO:0008006" key="7">
    <source>
        <dbReference type="Google" id="ProtNLM"/>
    </source>
</evidence>
<dbReference type="AlphaFoldDB" id="A0A381X2F3"/>
<dbReference type="CDD" id="cd00610">
    <property type="entry name" value="OAT_like"/>
    <property type="match status" value="1"/>
</dbReference>
<sequence length="363" mass="40517">MNLNQNTSELQKLDSQHFLHPFTDPKALKKKGARVITRAEGIYLWDSDGEKILDGMAGLWCVNVGYGREKLARIAFEQMQELPYYNSFFNTTHPPAIALAKKLSEVTPEGLNQVFFTNSGSESNDTVLRTARRFWRLLGHPEKKIFISRKEAYHGSTVVGASLSGKSEYHEMDGLPIPDIEHIECPYWYKNGGDLSKDDYGIKAARALETKIKELGANRVAAFIGEPVLGAGGVIIPPDTYWPEIQRICKKYDILMITDEVICGFGRTGSWFGCETYGVLPDMMPIAKGLSSGYLPIAGVMISDRIMDVLIEKGGEYAHGFTYSGHPVACAVALENINILQEEKLVEKVADETGPYLKKRWQE</sequence>
<dbReference type="InterPro" id="IPR015421">
    <property type="entry name" value="PyrdxlP-dep_Trfase_major"/>
</dbReference>
<evidence type="ECO:0000256" key="2">
    <source>
        <dbReference type="ARBA" id="ARBA00008954"/>
    </source>
</evidence>
<dbReference type="EMBL" id="UINC01013635">
    <property type="protein sequence ID" value="SVA58772.1"/>
    <property type="molecule type" value="Genomic_DNA"/>
</dbReference>
<evidence type="ECO:0000256" key="3">
    <source>
        <dbReference type="ARBA" id="ARBA00022576"/>
    </source>
</evidence>
<keyword evidence="5" id="KW-0663">Pyridoxal phosphate</keyword>
<proteinExistence type="inferred from homology"/>
<comment type="subcellular location">
    <subcellularLocation>
        <location evidence="1">Mitochondrion</location>
    </subcellularLocation>
</comment>
<name>A0A381X2F3_9ZZZZ</name>
<dbReference type="Gene3D" id="3.40.640.10">
    <property type="entry name" value="Type I PLP-dependent aspartate aminotransferase-like (Major domain)"/>
    <property type="match status" value="1"/>
</dbReference>
<dbReference type="GO" id="GO:0005739">
    <property type="term" value="C:mitochondrion"/>
    <property type="evidence" value="ECO:0007669"/>
    <property type="project" value="UniProtKB-SubCell"/>
</dbReference>
<dbReference type="PANTHER" id="PTHR42684:SF3">
    <property type="entry name" value="ADENOSYLMETHIONINE-8-AMINO-7-OXONONANOATE AMINOTRANSFERASE"/>
    <property type="match status" value="1"/>
</dbReference>
<dbReference type="InterPro" id="IPR015424">
    <property type="entry name" value="PyrdxlP-dep_Trfase"/>
</dbReference>